<evidence type="ECO:0000313" key="2">
    <source>
        <dbReference type="Proteomes" id="UP000731907"/>
    </source>
</evidence>
<gene>
    <name evidence="1" type="ORF">GU927_005470</name>
</gene>
<reference evidence="1 2" key="1">
    <citation type="submission" date="2021-06" db="EMBL/GenBank/DDBJ databases">
        <title>Rhodobacteraceae bacterium strain HSP-20.</title>
        <authorList>
            <person name="Chen W.-M."/>
        </authorList>
    </citation>
    <scope>NUCLEOTIDE SEQUENCE [LARGE SCALE GENOMIC DNA]</scope>
    <source>
        <strain evidence="1 2">HSP-20</strain>
    </source>
</reference>
<evidence type="ECO:0000313" key="1">
    <source>
        <dbReference type="EMBL" id="MBU9697293.1"/>
    </source>
</evidence>
<name>A0ABS6J131_9RHOB</name>
<proteinExistence type="predicted"/>
<protein>
    <submittedName>
        <fullName evidence="1">Uncharacterized protein</fullName>
    </submittedName>
</protein>
<dbReference type="EMBL" id="JAAATX020000003">
    <property type="protein sequence ID" value="MBU9697293.1"/>
    <property type="molecule type" value="Genomic_DNA"/>
</dbReference>
<sequence length="66" mass="7485">MDISKIRALLGECFQSADDPRGLSAEEDYHEAETALRALKSLFERELESRGRVSTESGRVLNDRKM</sequence>
<organism evidence="1 2">
    <name type="scientific">Paragemmobacter amnigenus</name>
    <dbReference type="NCBI Taxonomy" id="2852097"/>
    <lineage>
        <taxon>Bacteria</taxon>
        <taxon>Pseudomonadati</taxon>
        <taxon>Pseudomonadota</taxon>
        <taxon>Alphaproteobacteria</taxon>
        <taxon>Rhodobacterales</taxon>
        <taxon>Paracoccaceae</taxon>
        <taxon>Paragemmobacter</taxon>
    </lineage>
</organism>
<keyword evidence="2" id="KW-1185">Reference proteome</keyword>
<accession>A0ABS6J131</accession>
<dbReference type="RefSeq" id="WP_161761335.1">
    <property type="nucleotide sequence ID" value="NZ_JAAATX020000003.1"/>
</dbReference>
<dbReference type="Proteomes" id="UP000731907">
    <property type="component" value="Unassembled WGS sequence"/>
</dbReference>
<comment type="caution">
    <text evidence="1">The sequence shown here is derived from an EMBL/GenBank/DDBJ whole genome shotgun (WGS) entry which is preliminary data.</text>
</comment>